<accession>A0A942YA92</accession>
<proteinExistence type="predicted"/>
<keyword evidence="1" id="KW-0812">Transmembrane</keyword>
<keyword evidence="1" id="KW-1133">Transmembrane helix</keyword>
<feature type="transmembrane region" description="Helical" evidence="1">
    <location>
        <begin position="87"/>
        <end position="108"/>
    </location>
</feature>
<protein>
    <submittedName>
        <fullName evidence="2">Uncharacterized protein</fullName>
    </submittedName>
</protein>
<dbReference type="AlphaFoldDB" id="A0A942YA92"/>
<comment type="caution">
    <text evidence="2">The sequence shown here is derived from an EMBL/GenBank/DDBJ whole genome shotgun (WGS) entry which is preliminary data.</text>
</comment>
<organism evidence="2">
    <name type="scientific">Neobacillus citreus</name>
    <dbReference type="NCBI Taxonomy" id="2833578"/>
    <lineage>
        <taxon>Bacteria</taxon>
        <taxon>Bacillati</taxon>
        <taxon>Bacillota</taxon>
        <taxon>Bacilli</taxon>
        <taxon>Bacillales</taxon>
        <taxon>Bacillaceae</taxon>
        <taxon>Neobacillus</taxon>
    </lineage>
</organism>
<reference evidence="2" key="1">
    <citation type="submission" date="2021-05" db="EMBL/GenBank/DDBJ databases">
        <title>Novel Bacillus species.</title>
        <authorList>
            <person name="Liu G."/>
        </authorList>
    </citation>
    <scope>NUCLEOTIDE SEQUENCE</scope>
    <source>
        <strain evidence="2">FJAT-50051</strain>
    </source>
</reference>
<keyword evidence="1" id="KW-0472">Membrane</keyword>
<feature type="transmembrane region" description="Helical" evidence="1">
    <location>
        <begin position="59"/>
        <end position="81"/>
    </location>
</feature>
<name>A0A942YA92_9BACI</name>
<gene>
    <name evidence="2" type="ORF">KHB02_17105</name>
</gene>
<dbReference type="EMBL" id="JAGYPE010000003">
    <property type="protein sequence ID" value="MBS4183113.1"/>
    <property type="molecule type" value="Genomic_DNA"/>
</dbReference>
<evidence type="ECO:0000256" key="1">
    <source>
        <dbReference type="SAM" id="Phobius"/>
    </source>
</evidence>
<sequence>MRAVGRDIVIDPDQPGSPAFTAPDGLVYVDRAGRSEATARTWREEHDERTLARRATRRMWSAAGAHVAGYVVVGGAAAWGVHALWPSSGVLAVLVLAGVGWPAGYLLADRLVRRSDQPAEPRTVRVPDTVLAHAPQTASPEDLWRWSVAFGDEDGARPVIGYETSVERPADVARAAAARARYTRQYEAYRTAARELGLPVREPAIPLGEPGTH</sequence>
<evidence type="ECO:0000313" key="2">
    <source>
        <dbReference type="EMBL" id="MBS4183113.1"/>
    </source>
</evidence>